<dbReference type="EMBL" id="CP036339">
    <property type="protein sequence ID" value="QDT71996.1"/>
    <property type="molecule type" value="Genomic_DNA"/>
</dbReference>
<name>A0A517TUE8_9BACT</name>
<keyword evidence="1" id="KW-0812">Transmembrane</keyword>
<proteinExistence type="predicted"/>
<gene>
    <name evidence="2" type="ORF">I41_11610</name>
</gene>
<dbReference type="Proteomes" id="UP000317909">
    <property type="component" value="Chromosome"/>
</dbReference>
<dbReference type="AlphaFoldDB" id="A0A517TUE8"/>
<keyword evidence="1" id="KW-0472">Membrane</keyword>
<keyword evidence="3" id="KW-1185">Reference proteome</keyword>
<dbReference type="RefSeq" id="WP_145431601.1">
    <property type="nucleotide sequence ID" value="NZ_CP036339.1"/>
</dbReference>
<accession>A0A517TUE8</accession>
<organism evidence="2 3">
    <name type="scientific">Lacipirellula limnantheis</name>
    <dbReference type="NCBI Taxonomy" id="2528024"/>
    <lineage>
        <taxon>Bacteria</taxon>
        <taxon>Pseudomonadati</taxon>
        <taxon>Planctomycetota</taxon>
        <taxon>Planctomycetia</taxon>
        <taxon>Pirellulales</taxon>
        <taxon>Lacipirellulaceae</taxon>
        <taxon>Lacipirellula</taxon>
    </lineage>
</organism>
<evidence type="ECO:0000313" key="2">
    <source>
        <dbReference type="EMBL" id="QDT71996.1"/>
    </source>
</evidence>
<reference evidence="2 3" key="1">
    <citation type="submission" date="2019-02" db="EMBL/GenBank/DDBJ databases">
        <title>Deep-cultivation of Planctomycetes and their phenomic and genomic characterization uncovers novel biology.</title>
        <authorList>
            <person name="Wiegand S."/>
            <person name="Jogler M."/>
            <person name="Boedeker C."/>
            <person name="Pinto D."/>
            <person name="Vollmers J."/>
            <person name="Rivas-Marin E."/>
            <person name="Kohn T."/>
            <person name="Peeters S.H."/>
            <person name="Heuer A."/>
            <person name="Rast P."/>
            <person name="Oberbeckmann S."/>
            <person name="Bunk B."/>
            <person name="Jeske O."/>
            <person name="Meyerdierks A."/>
            <person name="Storesund J.E."/>
            <person name="Kallscheuer N."/>
            <person name="Luecker S."/>
            <person name="Lage O.M."/>
            <person name="Pohl T."/>
            <person name="Merkel B.J."/>
            <person name="Hornburger P."/>
            <person name="Mueller R.-W."/>
            <person name="Bruemmer F."/>
            <person name="Labrenz M."/>
            <person name="Spormann A.M."/>
            <person name="Op den Camp H."/>
            <person name="Overmann J."/>
            <person name="Amann R."/>
            <person name="Jetten M.S.M."/>
            <person name="Mascher T."/>
            <person name="Medema M.H."/>
            <person name="Devos D.P."/>
            <person name="Kaster A.-K."/>
            <person name="Ovreas L."/>
            <person name="Rohde M."/>
            <person name="Galperin M.Y."/>
            <person name="Jogler C."/>
        </authorList>
    </citation>
    <scope>NUCLEOTIDE SEQUENCE [LARGE SCALE GENOMIC DNA]</scope>
    <source>
        <strain evidence="2 3">I41</strain>
    </source>
</reference>
<feature type="transmembrane region" description="Helical" evidence="1">
    <location>
        <begin position="6"/>
        <end position="23"/>
    </location>
</feature>
<protein>
    <submittedName>
        <fullName evidence="2">Uncharacterized protein</fullName>
    </submittedName>
</protein>
<evidence type="ECO:0000313" key="3">
    <source>
        <dbReference type="Proteomes" id="UP000317909"/>
    </source>
</evidence>
<dbReference type="KEGG" id="llh:I41_11610"/>
<feature type="transmembrane region" description="Helical" evidence="1">
    <location>
        <begin position="405"/>
        <end position="422"/>
    </location>
</feature>
<sequence length="423" mass="45774">MMPVVWVNLVAIILLAFAVGLMSRLLRPRSHSSPVGWFFLLGILLFGLVFFGFFTVRVERHVQAPVEIVTPMPQIFDAEPIAALSPVAPVPPQPIMAGESIEEMWKKLTAPRINLEEAVETASDSPRVGPSSPQELTEAAKVILSASLPGADPFTQGWLVNAAKSILGMPVSEQDQVELRQAATEARAMHEHSIGAAGESATSASMQSENGAAPVALSTEALSVSTVVEPRVDRIQPVITEEIAALPKPDWVVNPPKQIGNVRKFVVTSDPYLTADECRQDADNKMQSLALARAAELSGVEMRRWGAASLADLGLGGDYVRRELCTDEYVDVFDSSVGQMRKTYSLLEFNEAQDALLVDRARSYSRQEGLLGVALIGSGVLGSVATLFGLLKIDTWTRGYYTKRLFLGVPAAIITVLTMLFLS</sequence>
<evidence type="ECO:0000256" key="1">
    <source>
        <dbReference type="SAM" id="Phobius"/>
    </source>
</evidence>
<feature type="transmembrane region" description="Helical" evidence="1">
    <location>
        <begin position="370"/>
        <end position="393"/>
    </location>
</feature>
<dbReference type="OrthoDB" id="290476at2"/>
<keyword evidence="1" id="KW-1133">Transmembrane helix</keyword>
<feature type="transmembrane region" description="Helical" evidence="1">
    <location>
        <begin position="35"/>
        <end position="56"/>
    </location>
</feature>